<dbReference type="STRING" id="27334.A0A0A2J5C5"/>
<dbReference type="Proteomes" id="UP000030143">
    <property type="component" value="Unassembled WGS sequence"/>
</dbReference>
<sequence length="97" mass="10849">MDSELGSNLRRRRPDYDLSQEDATSRLTPVIQPFAGRVGGNQGLVLDRSNPENAELLKKVPDAAPLMTLSEGFDLRGLWDIDLWRFGFIECIGKKSS</sequence>
<name>A0A0A2J5C5_PENEN</name>
<organism evidence="2 3">
    <name type="scientific">Penicillium expansum</name>
    <name type="common">Blue mold rot fungus</name>
    <dbReference type="NCBI Taxonomy" id="27334"/>
    <lineage>
        <taxon>Eukaryota</taxon>
        <taxon>Fungi</taxon>
        <taxon>Dikarya</taxon>
        <taxon>Ascomycota</taxon>
        <taxon>Pezizomycotina</taxon>
        <taxon>Eurotiomycetes</taxon>
        <taxon>Eurotiomycetidae</taxon>
        <taxon>Eurotiales</taxon>
        <taxon>Aspergillaceae</taxon>
        <taxon>Penicillium</taxon>
    </lineage>
</organism>
<proteinExistence type="predicted"/>
<dbReference type="VEuPathDB" id="FungiDB:PEXP_014720"/>
<evidence type="ECO:0000313" key="3">
    <source>
        <dbReference type="Proteomes" id="UP000030143"/>
    </source>
</evidence>
<dbReference type="GeneID" id="27681768"/>
<evidence type="ECO:0000256" key="1">
    <source>
        <dbReference type="SAM" id="MobiDB-lite"/>
    </source>
</evidence>
<dbReference type="AlphaFoldDB" id="A0A0A2J5C5"/>
<dbReference type="RefSeq" id="XP_016597137.1">
    <property type="nucleotide sequence ID" value="XM_016746348.1"/>
</dbReference>
<gene>
    <name evidence="2" type="ORF">PEX2_090780</name>
</gene>
<accession>A0A0A2J5C5</accession>
<protein>
    <submittedName>
        <fullName evidence="2">Uncharacterized protein</fullName>
    </submittedName>
</protein>
<comment type="caution">
    <text evidence="2">The sequence shown here is derived from an EMBL/GenBank/DDBJ whole genome shotgun (WGS) entry which is preliminary data.</text>
</comment>
<dbReference type="EMBL" id="JQFZ01000214">
    <property type="protein sequence ID" value="KGO54825.1"/>
    <property type="molecule type" value="Genomic_DNA"/>
</dbReference>
<dbReference type="PhylomeDB" id="A0A0A2J5C5"/>
<dbReference type="HOGENOM" id="CLU_2236648_0_0_1"/>
<evidence type="ECO:0000313" key="2">
    <source>
        <dbReference type="EMBL" id="KGO54825.1"/>
    </source>
</evidence>
<keyword evidence="3" id="KW-1185">Reference proteome</keyword>
<reference evidence="2 3" key="1">
    <citation type="journal article" date="2015" name="Mol. Plant Microbe Interact.">
        <title>Genome, transcriptome, and functional analyses of Penicillium expansum provide new insights into secondary metabolism and pathogenicity.</title>
        <authorList>
            <person name="Ballester A.R."/>
            <person name="Marcet-Houben M."/>
            <person name="Levin E."/>
            <person name="Sela N."/>
            <person name="Selma-Lazaro C."/>
            <person name="Carmona L."/>
            <person name="Wisniewski M."/>
            <person name="Droby S."/>
            <person name="Gonzalez-Candelas L."/>
            <person name="Gabaldon T."/>
        </authorList>
    </citation>
    <scope>NUCLEOTIDE SEQUENCE [LARGE SCALE GENOMIC DNA]</scope>
    <source>
        <strain evidence="2 3">MD-8</strain>
    </source>
</reference>
<feature type="region of interest" description="Disordered" evidence="1">
    <location>
        <begin position="1"/>
        <end position="23"/>
    </location>
</feature>
<dbReference type="OrthoDB" id="3222at2759"/>